<dbReference type="EC" id="2.7.13.3" evidence="2"/>
<dbReference type="RefSeq" id="WP_367780629.1">
    <property type="nucleotide sequence ID" value="NZ_JBFMIA010000024.1"/>
</dbReference>
<evidence type="ECO:0000256" key="1">
    <source>
        <dbReference type="ARBA" id="ARBA00000085"/>
    </source>
</evidence>
<evidence type="ECO:0000256" key="2">
    <source>
        <dbReference type="ARBA" id="ARBA00012438"/>
    </source>
</evidence>
<evidence type="ECO:0000256" key="4">
    <source>
        <dbReference type="ARBA" id="ARBA00023012"/>
    </source>
</evidence>
<evidence type="ECO:0000256" key="3">
    <source>
        <dbReference type="ARBA" id="ARBA00022777"/>
    </source>
</evidence>
<evidence type="ECO:0000313" key="6">
    <source>
        <dbReference type="EMBL" id="MEW9503142.1"/>
    </source>
</evidence>
<dbReference type="InterPro" id="IPR036097">
    <property type="entry name" value="HisK_dim/P_sf"/>
</dbReference>
<dbReference type="InterPro" id="IPR000014">
    <property type="entry name" value="PAS"/>
</dbReference>
<feature type="domain" description="PAS" evidence="5">
    <location>
        <begin position="24"/>
        <end position="90"/>
    </location>
</feature>
<dbReference type="Pfam" id="PF00512">
    <property type="entry name" value="HisKA"/>
    <property type="match status" value="1"/>
</dbReference>
<dbReference type="SMART" id="SM00091">
    <property type="entry name" value="PAS"/>
    <property type="match status" value="2"/>
</dbReference>
<dbReference type="CDD" id="cd00082">
    <property type="entry name" value="HisKA"/>
    <property type="match status" value="1"/>
</dbReference>
<protein>
    <recommendedName>
        <fullName evidence="2">histidine kinase</fullName>
        <ecNumber evidence="2">2.7.13.3</ecNumber>
    </recommendedName>
</protein>
<dbReference type="Pfam" id="PF13426">
    <property type="entry name" value="PAS_9"/>
    <property type="match status" value="1"/>
</dbReference>
<organism evidence="6 7">
    <name type="scientific">Jeotgalibacillus marinus</name>
    <dbReference type="NCBI Taxonomy" id="86667"/>
    <lineage>
        <taxon>Bacteria</taxon>
        <taxon>Bacillati</taxon>
        <taxon>Bacillota</taxon>
        <taxon>Bacilli</taxon>
        <taxon>Bacillales</taxon>
        <taxon>Caryophanaceae</taxon>
        <taxon>Jeotgalibacillus</taxon>
    </lineage>
</organism>
<dbReference type="SUPFAM" id="SSF55785">
    <property type="entry name" value="PYP-like sensor domain (PAS domain)"/>
    <property type="match status" value="1"/>
</dbReference>
<keyword evidence="7" id="KW-1185">Reference proteome</keyword>
<comment type="caution">
    <text evidence="6">The sequence shown here is derived from an EMBL/GenBank/DDBJ whole genome shotgun (WGS) entry which is preliminary data.</text>
</comment>
<dbReference type="InterPro" id="IPR035965">
    <property type="entry name" value="PAS-like_dom_sf"/>
</dbReference>
<comment type="catalytic activity">
    <reaction evidence="1">
        <text>ATP + protein L-histidine = ADP + protein N-phospho-L-histidine.</text>
        <dbReference type="EC" id="2.7.13.3"/>
    </reaction>
</comment>
<sequence length="287" mass="33011">MQKYECLQEDWSIKEELQHTVIEEVSFQVLMNMNEGVILFNQTGKILLYNSAANKLLQIDTTDYIIENVEDISPNDTLRVFKEQKMSLGTEKKLTEEFTFHNREGNLLSCKCDLILLENNSICLMIIRDTKRIPTLLPISYKGVFENASHGLVLSDRNGKVLDLNRVACSIFEMPKIKALEEISMYDFLKENYNGFQKEQNREKYVGHILSFTTKLRDQHYEVHKITEIVKGVDMTVITDITEMVNEINKNDTLKVVGQLAAGIAHEIRNPMTALKGFIQLLQSSIK</sequence>
<dbReference type="Gene3D" id="3.30.450.20">
    <property type="entry name" value="PAS domain"/>
    <property type="match status" value="2"/>
</dbReference>
<gene>
    <name evidence="6" type="ORF">AB1471_15290</name>
</gene>
<keyword evidence="3" id="KW-0808">Transferase</keyword>
<reference evidence="6 7" key="1">
    <citation type="journal article" date="1979" name="Int. J. Syst. Evol. Microbiol.">
        <title>Bacillus globisporus subsp. marinus subsp. nov.</title>
        <authorList>
            <person name="Liu H."/>
        </authorList>
    </citation>
    <scope>NUCLEOTIDE SEQUENCE [LARGE SCALE GENOMIC DNA]</scope>
    <source>
        <strain evidence="6 7">DSM 1297</strain>
    </source>
</reference>
<evidence type="ECO:0000313" key="7">
    <source>
        <dbReference type="Proteomes" id="UP001556040"/>
    </source>
</evidence>
<dbReference type="Gene3D" id="1.10.287.130">
    <property type="match status" value="1"/>
</dbReference>
<name>A0ABV3Q798_9BACL</name>
<dbReference type="EMBL" id="JBFMIA010000024">
    <property type="protein sequence ID" value="MEW9503142.1"/>
    <property type="molecule type" value="Genomic_DNA"/>
</dbReference>
<dbReference type="SUPFAM" id="SSF47384">
    <property type="entry name" value="Homodimeric domain of signal transducing histidine kinase"/>
    <property type="match status" value="1"/>
</dbReference>
<dbReference type="Proteomes" id="UP001556040">
    <property type="component" value="Unassembled WGS sequence"/>
</dbReference>
<feature type="domain" description="PAS" evidence="5">
    <location>
        <begin position="139"/>
        <end position="206"/>
    </location>
</feature>
<dbReference type="Pfam" id="PF13188">
    <property type="entry name" value="PAS_8"/>
    <property type="match status" value="1"/>
</dbReference>
<dbReference type="InterPro" id="IPR003661">
    <property type="entry name" value="HisK_dim/P_dom"/>
</dbReference>
<keyword evidence="4" id="KW-0902">Two-component regulatory system</keyword>
<evidence type="ECO:0000259" key="5">
    <source>
        <dbReference type="SMART" id="SM00091"/>
    </source>
</evidence>
<dbReference type="CDD" id="cd00130">
    <property type="entry name" value="PAS"/>
    <property type="match status" value="1"/>
</dbReference>
<keyword evidence="3" id="KW-0418">Kinase</keyword>
<proteinExistence type="predicted"/>
<accession>A0ABV3Q798</accession>